<evidence type="ECO:0000313" key="3">
    <source>
        <dbReference type="Proteomes" id="UP001597111"/>
    </source>
</evidence>
<keyword evidence="1" id="KW-0472">Membrane</keyword>
<keyword evidence="1" id="KW-1133">Transmembrane helix</keyword>
<dbReference type="AlphaFoldDB" id="A0ABD6BAC4"/>
<comment type="caution">
    <text evidence="2">The sequence shown here is derived from an EMBL/GenBank/DDBJ whole genome shotgun (WGS) entry which is preliminary data.</text>
</comment>
<dbReference type="Proteomes" id="UP001597111">
    <property type="component" value="Unassembled WGS sequence"/>
</dbReference>
<dbReference type="RefSeq" id="WP_379818967.1">
    <property type="nucleotide sequence ID" value="NZ_JBHUDH010000226.1"/>
</dbReference>
<accession>A0ABD6BAC4</accession>
<name>A0ABD6BAC4_9EURY</name>
<evidence type="ECO:0000256" key="1">
    <source>
        <dbReference type="SAM" id="Phobius"/>
    </source>
</evidence>
<feature type="transmembrane region" description="Helical" evidence="1">
    <location>
        <begin position="40"/>
        <end position="61"/>
    </location>
</feature>
<proteinExistence type="predicted"/>
<evidence type="ECO:0008006" key="4">
    <source>
        <dbReference type="Google" id="ProtNLM"/>
    </source>
</evidence>
<keyword evidence="3" id="KW-1185">Reference proteome</keyword>
<gene>
    <name evidence="2" type="ORF">ACFR9S_14950</name>
</gene>
<protein>
    <recommendedName>
        <fullName evidence="4">Holin</fullName>
    </recommendedName>
</protein>
<organism evidence="2 3">
    <name type="scientific">Halolamina salina</name>
    <dbReference type="NCBI Taxonomy" id="1220023"/>
    <lineage>
        <taxon>Archaea</taxon>
        <taxon>Methanobacteriati</taxon>
        <taxon>Methanobacteriota</taxon>
        <taxon>Stenosarchaea group</taxon>
        <taxon>Halobacteria</taxon>
        <taxon>Halobacteriales</taxon>
        <taxon>Haloferacaceae</taxon>
    </lineage>
</organism>
<sequence>MESTGKRRLALFGAGALLATAVTAVVQSLLVGEGVAAAEPYAVAVGLGVAMPVLLSGAYPLTNVDDRRTRAT</sequence>
<feature type="non-terminal residue" evidence="2">
    <location>
        <position position="72"/>
    </location>
</feature>
<keyword evidence="1" id="KW-0812">Transmembrane</keyword>
<dbReference type="EMBL" id="JBHUDH010000226">
    <property type="protein sequence ID" value="MFD1527580.1"/>
    <property type="molecule type" value="Genomic_DNA"/>
</dbReference>
<evidence type="ECO:0000313" key="2">
    <source>
        <dbReference type="EMBL" id="MFD1527580.1"/>
    </source>
</evidence>
<reference evidence="2 3" key="1">
    <citation type="journal article" date="2019" name="Int. J. Syst. Evol. Microbiol.">
        <title>The Global Catalogue of Microorganisms (GCM) 10K type strain sequencing project: providing services to taxonomists for standard genome sequencing and annotation.</title>
        <authorList>
            <consortium name="The Broad Institute Genomics Platform"/>
            <consortium name="The Broad Institute Genome Sequencing Center for Infectious Disease"/>
            <person name="Wu L."/>
            <person name="Ma J."/>
        </authorList>
    </citation>
    <scope>NUCLEOTIDE SEQUENCE [LARGE SCALE GENOMIC DNA]</scope>
    <source>
        <strain evidence="2 3">CGMCC 1.12285</strain>
    </source>
</reference>